<dbReference type="EMBL" id="JACAQA010000019">
    <property type="protein sequence ID" value="NWB87633.1"/>
    <property type="molecule type" value="Genomic_DNA"/>
</dbReference>
<organism evidence="4 5">
    <name type="scientific">Pseudomonas gingeri</name>
    <dbReference type="NCBI Taxonomy" id="117681"/>
    <lineage>
        <taxon>Bacteria</taxon>
        <taxon>Pseudomonadati</taxon>
        <taxon>Pseudomonadota</taxon>
        <taxon>Gammaproteobacteria</taxon>
        <taxon>Pseudomonadales</taxon>
        <taxon>Pseudomonadaceae</taxon>
        <taxon>Pseudomonas</taxon>
    </lineage>
</organism>
<name>A0A7Y8BTQ1_9PSED</name>
<feature type="compositionally biased region" description="Basic and acidic residues" evidence="1">
    <location>
        <begin position="1"/>
        <end position="10"/>
    </location>
</feature>
<keyword evidence="2" id="KW-0812">Transmembrane</keyword>
<dbReference type="InterPro" id="IPR038522">
    <property type="entry name" value="T4/T6SS_DotU_sf"/>
</dbReference>
<dbReference type="AlphaFoldDB" id="A0A7Y8BTQ1"/>
<keyword evidence="2" id="KW-0472">Membrane</keyword>
<keyword evidence="2" id="KW-1133">Transmembrane helix</keyword>
<feature type="region of interest" description="Disordered" evidence="1">
    <location>
        <begin position="1"/>
        <end position="32"/>
    </location>
</feature>
<dbReference type="Pfam" id="PF09850">
    <property type="entry name" value="DotU"/>
    <property type="match status" value="1"/>
</dbReference>
<evidence type="ECO:0000259" key="3">
    <source>
        <dbReference type="Pfam" id="PF09850"/>
    </source>
</evidence>
<proteinExistence type="predicted"/>
<evidence type="ECO:0000313" key="5">
    <source>
        <dbReference type="Proteomes" id="UP000522864"/>
    </source>
</evidence>
<feature type="domain" description="Type IV / VI secretion system DotU" evidence="3">
    <location>
        <begin position="66"/>
        <end position="265"/>
    </location>
</feature>
<feature type="transmembrane region" description="Helical" evidence="2">
    <location>
        <begin position="248"/>
        <end position="269"/>
    </location>
</feature>
<evidence type="ECO:0000313" key="4">
    <source>
        <dbReference type="EMBL" id="NWB87633.1"/>
    </source>
</evidence>
<dbReference type="RefSeq" id="WP_177102711.1">
    <property type="nucleotide sequence ID" value="NZ_JACAQA010000019.1"/>
</dbReference>
<evidence type="ECO:0000256" key="2">
    <source>
        <dbReference type="SAM" id="Phobius"/>
    </source>
</evidence>
<dbReference type="Gene3D" id="1.25.40.590">
    <property type="entry name" value="Type IV / VI secretion system, DotU"/>
    <property type="match status" value="1"/>
</dbReference>
<dbReference type="PANTHER" id="PTHR38033:SF1">
    <property type="entry name" value="DOTU FAMILY TYPE IV_VI SECRETION SYSTEM PROTEIN"/>
    <property type="match status" value="1"/>
</dbReference>
<evidence type="ECO:0000256" key="1">
    <source>
        <dbReference type="SAM" id="MobiDB-lite"/>
    </source>
</evidence>
<protein>
    <submittedName>
        <fullName evidence="4">DotU family type IV/VI secretion system protein</fullName>
    </submittedName>
</protein>
<sequence length="283" mass="31742">MNASTSERDNNPGAPISGDDNSPGLGRLSDYKPPALSKKLAACRPDAPGLKPRPRQEIFETGINPVVGAASGLLSFAMEIKYDDKQHDLDLLFQDLADQFQTFTRKAQCKGIKDADIRTAHYLLCCLIDESIMSLPWAKAWSDRSLLGQFHDQTCGGEEFFRIVEQSKKLPMLNVELIELMYLCLSLDFKGQYALQARGEEKRKAIHKELHGLIRHARGPVPLELSPHWPATRPDPSPPVHLVSRWKVLVFTLIALALMYTGFAWDLAVQRAEVLEIFKIPKP</sequence>
<gene>
    <name evidence="4" type="ORF">HX830_22445</name>
</gene>
<comment type="caution">
    <text evidence="4">The sequence shown here is derived from an EMBL/GenBank/DDBJ whole genome shotgun (WGS) entry which is preliminary data.</text>
</comment>
<dbReference type="NCBIfam" id="NF038228">
    <property type="entry name" value="IcmH_DotU_IVB"/>
    <property type="match status" value="1"/>
</dbReference>
<reference evidence="4 5" key="1">
    <citation type="submission" date="2020-04" db="EMBL/GenBank/DDBJ databases">
        <title>Molecular characterization of pseudomonads from Agaricus bisporus reveal novel blotch 2 pathogens in Western Europe.</title>
        <authorList>
            <person name="Taparia T."/>
            <person name="Krijger M."/>
            <person name="Haynes E."/>
            <person name="Elpinstone J.G."/>
            <person name="Noble R."/>
            <person name="Van Der Wolf J."/>
        </authorList>
    </citation>
    <scope>NUCLEOTIDE SEQUENCE [LARGE SCALE GENOMIC DNA]</scope>
    <source>
        <strain evidence="4 5">G9001</strain>
    </source>
</reference>
<accession>A0A7Y8BTQ1</accession>
<dbReference type="InterPro" id="IPR017732">
    <property type="entry name" value="T4/T6SS_DotU"/>
</dbReference>
<dbReference type="NCBIfam" id="TIGR03349">
    <property type="entry name" value="IV_VI_DotU"/>
    <property type="match status" value="1"/>
</dbReference>
<dbReference type="Proteomes" id="UP000522864">
    <property type="component" value="Unassembled WGS sequence"/>
</dbReference>
<dbReference type="PANTHER" id="PTHR38033">
    <property type="entry name" value="MEMBRANE PROTEIN-RELATED"/>
    <property type="match status" value="1"/>
</dbReference>